<sequence>MLRATPSEEKDARADAGSYISSADIVFRMIWNHVLKKRLRIF</sequence>
<accession>A0A3N7FRB2</accession>
<protein>
    <submittedName>
        <fullName evidence="1">Uncharacterized protein</fullName>
    </submittedName>
</protein>
<dbReference type="EMBL" id="CM009299">
    <property type="protein sequence ID" value="RQO96725.1"/>
    <property type="molecule type" value="Genomic_DNA"/>
</dbReference>
<proteinExistence type="predicted"/>
<name>A0A3N7FRB2_POPTR</name>
<gene>
    <name evidence="1" type="ORF">POPTR_010G151050</name>
</gene>
<keyword evidence="2" id="KW-1185">Reference proteome</keyword>
<evidence type="ECO:0000313" key="2">
    <source>
        <dbReference type="Proteomes" id="UP000006729"/>
    </source>
</evidence>
<evidence type="ECO:0000313" key="1">
    <source>
        <dbReference type="EMBL" id="RQO96725.1"/>
    </source>
</evidence>
<dbReference type="InParanoid" id="A0A3N7FRB2"/>
<reference evidence="1 2" key="1">
    <citation type="journal article" date="2006" name="Science">
        <title>The genome of black cottonwood, Populus trichocarpa (Torr. &amp; Gray).</title>
        <authorList>
            <person name="Tuskan G.A."/>
            <person name="Difazio S."/>
            <person name="Jansson S."/>
            <person name="Bohlmann J."/>
            <person name="Grigoriev I."/>
            <person name="Hellsten U."/>
            <person name="Putnam N."/>
            <person name="Ralph S."/>
            <person name="Rombauts S."/>
            <person name="Salamov A."/>
            <person name="Schein J."/>
            <person name="Sterck L."/>
            <person name="Aerts A."/>
            <person name="Bhalerao R.R."/>
            <person name="Bhalerao R.P."/>
            <person name="Blaudez D."/>
            <person name="Boerjan W."/>
            <person name="Brun A."/>
            <person name="Brunner A."/>
            <person name="Busov V."/>
            <person name="Campbell M."/>
            <person name="Carlson J."/>
            <person name="Chalot M."/>
            <person name="Chapman J."/>
            <person name="Chen G.L."/>
            <person name="Cooper D."/>
            <person name="Coutinho P.M."/>
            <person name="Couturier J."/>
            <person name="Covert S."/>
            <person name="Cronk Q."/>
            <person name="Cunningham R."/>
            <person name="Davis J."/>
            <person name="Degroeve S."/>
            <person name="Dejardin A."/>
            <person name="Depamphilis C."/>
            <person name="Detter J."/>
            <person name="Dirks B."/>
            <person name="Dubchak I."/>
            <person name="Duplessis S."/>
            <person name="Ehlting J."/>
            <person name="Ellis B."/>
            <person name="Gendler K."/>
            <person name="Goodstein D."/>
            <person name="Gribskov M."/>
            <person name="Grimwood J."/>
            <person name="Groover A."/>
            <person name="Gunter L."/>
            <person name="Hamberger B."/>
            <person name="Heinze B."/>
            <person name="Helariutta Y."/>
            <person name="Henrissat B."/>
            <person name="Holligan D."/>
            <person name="Holt R."/>
            <person name="Huang W."/>
            <person name="Islam-Faridi N."/>
            <person name="Jones S."/>
            <person name="Jones-Rhoades M."/>
            <person name="Jorgensen R."/>
            <person name="Joshi C."/>
            <person name="Kangasjarvi J."/>
            <person name="Karlsson J."/>
            <person name="Kelleher C."/>
            <person name="Kirkpatrick R."/>
            <person name="Kirst M."/>
            <person name="Kohler A."/>
            <person name="Kalluri U."/>
            <person name="Larimer F."/>
            <person name="Leebens-Mack J."/>
            <person name="Leple J.C."/>
            <person name="Locascio P."/>
            <person name="Lou Y."/>
            <person name="Lucas S."/>
            <person name="Martin F."/>
            <person name="Montanini B."/>
            <person name="Napoli C."/>
            <person name="Nelson D.R."/>
            <person name="Nelson C."/>
            <person name="Nieminen K."/>
            <person name="Nilsson O."/>
            <person name="Pereda V."/>
            <person name="Peter G."/>
            <person name="Philippe R."/>
            <person name="Pilate G."/>
            <person name="Poliakov A."/>
            <person name="Razumovskaya J."/>
            <person name="Richardson P."/>
            <person name="Rinaldi C."/>
            <person name="Ritland K."/>
            <person name="Rouze P."/>
            <person name="Ryaboy D."/>
            <person name="Schmutz J."/>
            <person name="Schrader J."/>
            <person name="Segerman B."/>
            <person name="Shin H."/>
            <person name="Siddiqui A."/>
            <person name="Sterky F."/>
            <person name="Terry A."/>
            <person name="Tsai C.J."/>
            <person name="Uberbacher E."/>
            <person name="Unneberg P."/>
            <person name="Vahala J."/>
            <person name="Wall K."/>
            <person name="Wessler S."/>
            <person name="Yang G."/>
            <person name="Yin T."/>
            <person name="Douglas C."/>
            <person name="Marra M."/>
            <person name="Sandberg G."/>
            <person name="Van de Peer Y."/>
            <person name="Rokhsar D."/>
        </authorList>
    </citation>
    <scope>NUCLEOTIDE SEQUENCE [LARGE SCALE GENOMIC DNA]</scope>
    <source>
        <strain evidence="2">cv. Nisqually</strain>
    </source>
</reference>
<dbReference type="Proteomes" id="UP000006729">
    <property type="component" value="Chromosome 10"/>
</dbReference>
<dbReference type="AlphaFoldDB" id="A0A3N7FRB2"/>
<organism evidence="1 2">
    <name type="scientific">Populus trichocarpa</name>
    <name type="common">Western balsam poplar</name>
    <name type="synonym">Populus balsamifera subsp. trichocarpa</name>
    <dbReference type="NCBI Taxonomy" id="3694"/>
    <lineage>
        <taxon>Eukaryota</taxon>
        <taxon>Viridiplantae</taxon>
        <taxon>Streptophyta</taxon>
        <taxon>Embryophyta</taxon>
        <taxon>Tracheophyta</taxon>
        <taxon>Spermatophyta</taxon>
        <taxon>Magnoliopsida</taxon>
        <taxon>eudicotyledons</taxon>
        <taxon>Gunneridae</taxon>
        <taxon>Pentapetalae</taxon>
        <taxon>rosids</taxon>
        <taxon>fabids</taxon>
        <taxon>Malpighiales</taxon>
        <taxon>Salicaceae</taxon>
        <taxon>Saliceae</taxon>
        <taxon>Populus</taxon>
    </lineage>
</organism>